<dbReference type="EMBL" id="JAWXYG010000002">
    <property type="protein sequence ID" value="KAK4280164.1"/>
    <property type="molecule type" value="Genomic_DNA"/>
</dbReference>
<feature type="binding site" evidence="17">
    <location>
        <position position="89"/>
    </location>
    <ligand>
        <name>Ca(2+)</name>
        <dbReference type="ChEBI" id="CHEBI:29108"/>
        <label>1</label>
    </ligand>
</feature>
<evidence type="ECO:0000256" key="13">
    <source>
        <dbReference type="ARBA" id="ARBA00023157"/>
    </source>
</evidence>
<dbReference type="AlphaFoldDB" id="A0AAE1MZH6"/>
<keyword evidence="7 20" id="KW-0349">Heme</keyword>
<dbReference type="GO" id="GO:0006979">
    <property type="term" value="P:response to oxidative stress"/>
    <property type="evidence" value="ECO:0007669"/>
    <property type="project" value="UniProtKB-UniRule"/>
</dbReference>
<comment type="catalytic activity">
    <reaction evidence="1 20">
        <text>2 a phenolic donor + H2O2 = 2 a phenolic radical donor + 2 H2O</text>
        <dbReference type="Rhea" id="RHEA:56136"/>
        <dbReference type="ChEBI" id="CHEBI:15377"/>
        <dbReference type="ChEBI" id="CHEBI:16240"/>
        <dbReference type="ChEBI" id="CHEBI:139520"/>
        <dbReference type="ChEBI" id="CHEBI:139521"/>
        <dbReference type="EC" id="1.11.1.7"/>
    </reaction>
</comment>
<dbReference type="InterPro" id="IPR002016">
    <property type="entry name" value="Haem_peroxidase"/>
</dbReference>
<feature type="binding site" evidence="17">
    <location>
        <position position="87"/>
    </location>
    <ligand>
        <name>Ca(2+)</name>
        <dbReference type="ChEBI" id="CHEBI:29108"/>
        <label>1</label>
    </ligand>
</feature>
<evidence type="ECO:0000256" key="9">
    <source>
        <dbReference type="ARBA" id="ARBA00022729"/>
    </source>
</evidence>
<feature type="site" description="Transition state stabilizer" evidence="18">
    <location>
        <position position="77"/>
    </location>
</feature>
<feature type="binding site" evidence="17">
    <location>
        <position position="255"/>
    </location>
    <ligand>
        <name>Ca(2+)</name>
        <dbReference type="ChEBI" id="CHEBI:29108"/>
        <label>2</label>
    </ligand>
</feature>
<dbReference type="Gene3D" id="1.10.520.10">
    <property type="match status" value="1"/>
</dbReference>
<dbReference type="GO" id="GO:0020037">
    <property type="term" value="F:heme binding"/>
    <property type="evidence" value="ECO:0007669"/>
    <property type="project" value="UniProtKB-UniRule"/>
</dbReference>
<dbReference type="PROSITE" id="PS50873">
    <property type="entry name" value="PEROXIDASE_4"/>
    <property type="match status" value="1"/>
</dbReference>
<feature type="disulfide bond" evidence="19">
    <location>
        <begin position="83"/>
        <end position="88"/>
    </location>
</feature>
<dbReference type="Pfam" id="PF00141">
    <property type="entry name" value="peroxidase"/>
    <property type="match status" value="1"/>
</dbReference>
<feature type="binding site" evidence="17">
    <location>
        <position position="263"/>
    </location>
    <ligand>
        <name>Ca(2+)</name>
        <dbReference type="ChEBI" id="CHEBI:29108"/>
        <label>2</label>
    </ligand>
</feature>
<protein>
    <recommendedName>
        <fullName evidence="5 20">Peroxidase</fullName>
        <ecNumber evidence="5 20">1.11.1.7</ecNumber>
    </recommendedName>
</protein>
<keyword evidence="14" id="KW-0325">Glycoprotein</keyword>
<comment type="cofactor">
    <cofactor evidence="17 20">
        <name>heme b</name>
        <dbReference type="ChEBI" id="CHEBI:60344"/>
    </cofactor>
    <text evidence="17 20">Binds 1 heme b (iron(II)-protoporphyrin IX) group per subunit.</text>
</comment>
<keyword evidence="6 20" id="KW-0575">Peroxidase</keyword>
<dbReference type="GO" id="GO:0005576">
    <property type="term" value="C:extracellular region"/>
    <property type="evidence" value="ECO:0007669"/>
    <property type="project" value="UniProtKB-SubCell"/>
</dbReference>
<dbReference type="EC" id="1.11.1.7" evidence="5 20"/>
<dbReference type="PROSITE" id="PS00436">
    <property type="entry name" value="PEROXIDASE_2"/>
    <property type="match status" value="1"/>
</dbReference>
<keyword evidence="20" id="KW-0964">Secreted</keyword>
<feature type="disulfide bond" evidence="19">
    <location>
        <begin position="50"/>
        <end position="132"/>
    </location>
</feature>
<proteinExistence type="inferred from homology"/>
<dbReference type="PRINTS" id="PR00458">
    <property type="entry name" value="PEROXIDASE"/>
</dbReference>
<reference evidence="22" key="1">
    <citation type="submission" date="2023-10" db="EMBL/GenBank/DDBJ databases">
        <title>Chromosome-level genome of the transformable northern wattle, Acacia crassicarpa.</title>
        <authorList>
            <person name="Massaro I."/>
            <person name="Sinha N.R."/>
            <person name="Poethig S."/>
            <person name="Leichty A.R."/>
        </authorList>
    </citation>
    <scope>NUCLEOTIDE SEQUENCE</scope>
    <source>
        <strain evidence="22">Acra3RX</strain>
        <tissue evidence="22">Leaf</tissue>
    </source>
</reference>
<dbReference type="GO" id="GO:0042744">
    <property type="term" value="P:hydrogen peroxide catabolic process"/>
    <property type="evidence" value="ECO:0007669"/>
    <property type="project" value="UniProtKB-KW"/>
</dbReference>
<dbReference type="FunFam" id="1.10.520.10:FF:000009">
    <property type="entry name" value="Peroxidase"/>
    <property type="match status" value="1"/>
</dbReference>
<dbReference type="InterPro" id="IPR019794">
    <property type="entry name" value="Peroxidases_AS"/>
</dbReference>
<dbReference type="GO" id="GO:0140825">
    <property type="term" value="F:lactoperoxidase activity"/>
    <property type="evidence" value="ECO:0007669"/>
    <property type="project" value="UniProtKB-EC"/>
</dbReference>
<evidence type="ECO:0000256" key="20">
    <source>
        <dbReference type="RuleBase" id="RU362060"/>
    </source>
</evidence>
<evidence type="ECO:0000256" key="14">
    <source>
        <dbReference type="ARBA" id="ARBA00023180"/>
    </source>
</evidence>
<gene>
    <name evidence="22" type="ORF">QN277_011824</name>
</gene>
<comment type="similarity">
    <text evidence="20">Belongs to the peroxidase family. Classical plant (class III) peroxidase subfamily.</text>
</comment>
<dbReference type="InterPro" id="IPR000823">
    <property type="entry name" value="Peroxidase_pln"/>
</dbReference>
<evidence type="ECO:0000256" key="3">
    <source>
        <dbReference type="ARBA" id="ARBA00004613"/>
    </source>
</evidence>
<evidence type="ECO:0000256" key="7">
    <source>
        <dbReference type="ARBA" id="ARBA00022617"/>
    </source>
</evidence>
<evidence type="ECO:0000256" key="1">
    <source>
        <dbReference type="ARBA" id="ARBA00000189"/>
    </source>
</evidence>
<feature type="disulfide bond" evidence="19">
    <location>
        <begin position="216"/>
        <end position="243"/>
    </location>
</feature>
<keyword evidence="9 20" id="KW-0732">Signal</keyword>
<feature type="binding site" evidence="17">
    <location>
        <position position="82"/>
    </location>
    <ligand>
        <name>Ca(2+)</name>
        <dbReference type="ChEBI" id="CHEBI:29108"/>
        <label>1</label>
    </ligand>
</feature>
<dbReference type="InterPro" id="IPR010255">
    <property type="entry name" value="Haem_peroxidase_sf"/>
</dbReference>
<keyword evidence="23" id="KW-1185">Reference proteome</keyword>
<evidence type="ECO:0000313" key="23">
    <source>
        <dbReference type="Proteomes" id="UP001293593"/>
    </source>
</evidence>
<evidence type="ECO:0000256" key="4">
    <source>
        <dbReference type="ARBA" id="ARBA00006873"/>
    </source>
</evidence>
<evidence type="ECO:0000256" key="8">
    <source>
        <dbReference type="ARBA" id="ARBA00022723"/>
    </source>
</evidence>
<dbReference type="FunFam" id="1.10.420.10:FF:000006">
    <property type="entry name" value="Peroxidase"/>
    <property type="match status" value="1"/>
</dbReference>
<feature type="signal peptide" evidence="20">
    <location>
        <begin position="1"/>
        <end position="31"/>
    </location>
</feature>
<evidence type="ECO:0000256" key="12">
    <source>
        <dbReference type="ARBA" id="ARBA00023004"/>
    </source>
</evidence>
<name>A0AAE1MZH6_9FABA</name>
<keyword evidence="20" id="KW-0376">Hydrogen peroxide</keyword>
<evidence type="ECO:0000256" key="18">
    <source>
        <dbReference type="PIRSR" id="PIRSR600823-4"/>
    </source>
</evidence>
<evidence type="ECO:0000256" key="11">
    <source>
        <dbReference type="ARBA" id="ARBA00023002"/>
    </source>
</evidence>
<evidence type="ECO:0000256" key="16">
    <source>
        <dbReference type="PIRSR" id="PIRSR600823-2"/>
    </source>
</evidence>
<sequence>MASRNAASLYTLVLLSSIVLLLLSHFQVSEAQVKPPIVKGLSWTFYQSSCPQLESLVRNHLKKVFQRDIGQAAGIVRIFFHDCFVQGCDGSVLLDAVSPNDESEKDTPPNVTLRPEALQTIEDLRALVHKQCGRVVSCADLTVLAAREAVFLSGGPNFPVPLGRRDSLNFSVAGTDNLPGPFSKTGGLLSAFGAQKFDTTDVVALSGAHSFGRSHCGAFFSRISPTLDSTMDSSFAASLQAICPTDSSPNTANLDVRTPNIFDNQYYVDLMNRQGLFVSDQDLFTDARTKNIVVSFAKNQKLFFDKFSQAMIKMSQLSVLTGKQGEIRAKCSATNGRKTPSSVLSSVVEDMEELTQF</sequence>
<comment type="function">
    <text evidence="2">Removal of H(2)O(2), oxidation of toxic reductants, biosynthesis and degradation of lignin, suberization, auxin catabolism, response to environmental stresses such as wounding, pathogen attack and oxidative stress. These functions might be dependent on each isozyme/isoform in each plant tissue.</text>
</comment>
<keyword evidence="11 20" id="KW-0560">Oxidoreductase</keyword>
<comment type="subcellular location">
    <subcellularLocation>
        <location evidence="3 20">Secreted</location>
    </subcellularLocation>
</comment>
<comment type="cofactor">
    <cofactor evidence="17 20">
        <name>Ca(2+)</name>
        <dbReference type="ChEBI" id="CHEBI:29108"/>
    </cofactor>
    <text evidence="17 20">Binds 2 calcium ions per subunit.</text>
</comment>
<dbReference type="CDD" id="cd00693">
    <property type="entry name" value="secretory_peroxidase"/>
    <property type="match status" value="1"/>
</dbReference>
<dbReference type="PANTHER" id="PTHR31517:SF48">
    <property type="entry name" value="PEROXIDASE 16-RELATED"/>
    <property type="match status" value="1"/>
</dbReference>
<evidence type="ECO:0000256" key="2">
    <source>
        <dbReference type="ARBA" id="ARBA00002322"/>
    </source>
</evidence>
<dbReference type="Gene3D" id="1.10.420.10">
    <property type="entry name" value="Peroxidase, domain 2"/>
    <property type="match status" value="1"/>
</dbReference>
<accession>A0AAE1MZH6</accession>
<keyword evidence="10 17" id="KW-0106">Calcium</keyword>
<keyword evidence="13 19" id="KW-1015">Disulfide bond</keyword>
<evidence type="ECO:0000256" key="17">
    <source>
        <dbReference type="PIRSR" id="PIRSR600823-3"/>
    </source>
</evidence>
<dbReference type="GO" id="GO:0046872">
    <property type="term" value="F:metal ion binding"/>
    <property type="evidence" value="ECO:0007669"/>
    <property type="project" value="UniProtKB-UniRule"/>
</dbReference>
<keyword evidence="8 17" id="KW-0479">Metal-binding</keyword>
<feature type="binding site" evidence="17">
    <location>
        <position position="91"/>
    </location>
    <ligand>
        <name>Ca(2+)</name>
        <dbReference type="ChEBI" id="CHEBI:29108"/>
        <label>1</label>
    </ligand>
</feature>
<feature type="chain" id="PRO_5041774487" description="Peroxidase" evidence="20">
    <location>
        <begin position="32"/>
        <end position="357"/>
    </location>
</feature>
<evidence type="ECO:0000256" key="6">
    <source>
        <dbReference type="ARBA" id="ARBA00022559"/>
    </source>
</evidence>
<feature type="active site" description="Proton acceptor" evidence="15">
    <location>
        <position position="81"/>
    </location>
</feature>
<feature type="binding site" evidence="16">
    <location>
        <position position="179"/>
    </location>
    <ligand>
        <name>substrate</name>
    </ligand>
</feature>
<organism evidence="22 23">
    <name type="scientific">Acacia crassicarpa</name>
    <name type="common">northern wattle</name>
    <dbReference type="NCBI Taxonomy" id="499986"/>
    <lineage>
        <taxon>Eukaryota</taxon>
        <taxon>Viridiplantae</taxon>
        <taxon>Streptophyta</taxon>
        <taxon>Embryophyta</taxon>
        <taxon>Tracheophyta</taxon>
        <taxon>Spermatophyta</taxon>
        <taxon>Magnoliopsida</taxon>
        <taxon>eudicotyledons</taxon>
        <taxon>Gunneridae</taxon>
        <taxon>Pentapetalae</taxon>
        <taxon>rosids</taxon>
        <taxon>fabids</taxon>
        <taxon>Fabales</taxon>
        <taxon>Fabaceae</taxon>
        <taxon>Caesalpinioideae</taxon>
        <taxon>mimosoid clade</taxon>
        <taxon>Acacieae</taxon>
        <taxon>Acacia</taxon>
    </lineage>
</organism>
<dbReference type="InterPro" id="IPR019793">
    <property type="entry name" value="Peroxidases_heam-ligand_BS"/>
</dbReference>
<evidence type="ECO:0000256" key="10">
    <source>
        <dbReference type="ARBA" id="ARBA00022837"/>
    </source>
</evidence>
<evidence type="ECO:0000259" key="21">
    <source>
        <dbReference type="PROSITE" id="PS50873"/>
    </source>
</evidence>
<feature type="binding site" evidence="17">
    <location>
        <position position="104"/>
    </location>
    <ligand>
        <name>Ca(2+)</name>
        <dbReference type="ChEBI" id="CHEBI:29108"/>
        <label>1</label>
    </ligand>
</feature>
<evidence type="ECO:0000256" key="15">
    <source>
        <dbReference type="PIRSR" id="PIRSR600823-1"/>
    </source>
</evidence>
<feature type="binding site" description="axial binding residue" evidence="17">
    <location>
        <position position="209"/>
    </location>
    <ligand>
        <name>heme b</name>
        <dbReference type="ChEBI" id="CHEBI:60344"/>
    </ligand>
    <ligandPart>
        <name>Fe</name>
        <dbReference type="ChEBI" id="CHEBI:18248"/>
    </ligandPart>
</feature>
<dbReference type="PRINTS" id="PR00461">
    <property type="entry name" value="PLPEROXIDASE"/>
</dbReference>
<keyword evidence="12 17" id="KW-0408">Iron</keyword>
<dbReference type="InterPro" id="IPR033905">
    <property type="entry name" value="Secretory_peroxidase"/>
</dbReference>
<feature type="domain" description="Plant heme peroxidase family profile" evidence="21">
    <location>
        <begin position="40"/>
        <end position="335"/>
    </location>
</feature>
<comment type="caution">
    <text evidence="22">The sequence shown here is derived from an EMBL/GenBank/DDBJ whole genome shotgun (WGS) entry which is preliminary data.</text>
</comment>
<dbReference type="PANTHER" id="PTHR31517">
    <property type="match status" value="1"/>
</dbReference>
<evidence type="ECO:0000256" key="19">
    <source>
        <dbReference type="PIRSR" id="PIRSR600823-5"/>
    </source>
</evidence>
<feature type="binding site" evidence="17">
    <location>
        <position position="85"/>
    </location>
    <ligand>
        <name>Ca(2+)</name>
        <dbReference type="ChEBI" id="CHEBI:29108"/>
        <label>1</label>
    </ligand>
</feature>
<feature type="binding site" evidence="17">
    <location>
        <position position="258"/>
    </location>
    <ligand>
        <name>Ca(2+)</name>
        <dbReference type="ChEBI" id="CHEBI:29108"/>
        <label>2</label>
    </ligand>
</feature>
<dbReference type="PROSITE" id="PS00435">
    <property type="entry name" value="PEROXIDASE_1"/>
    <property type="match status" value="1"/>
</dbReference>
<evidence type="ECO:0000313" key="22">
    <source>
        <dbReference type="EMBL" id="KAK4280164.1"/>
    </source>
</evidence>
<dbReference type="SUPFAM" id="SSF48113">
    <property type="entry name" value="Heme-dependent peroxidases"/>
    <property type="match status" value="1"/>
</dbReference>
<dbReference type="Proteomes" id="UP001293593">
    <property type="component" value="Unassembled WGS sequence"/>
</dbReference>
<evidence type="ECO:0000256" key="5">
    <source>
        <dbReference type="ARBA" id="ARBA00012313"/>
    </source>
</evidence>
<comment type="similarity">
    <text evidence="4">Belongs to the peroxidase family. Ascorbate peroxidase subfamily.</text>
</comment>
<feature type="disulfide bond" evidence="19">
    <location>
        <begin position="138"/>
        <end position="331"/>
    </location>
</feature>